<dbReference type="RefSeq" id="WP_265721039.1">
    <property type="nucleotide sequence ID" value="NZ_JAPIVK010000008.1"/>
</dbReference>
<accession>A0ABW5E7Q2</accession>
<reference evidence="2" key="1">
    <citation type="journal article" date="2019" name="Int. J. Syst. Evol. Microbiol.">
        <title>The Global Catalogue of Microorganisms (GCM) 10K type strain sequencing project: providing services to taxonomists for standard genome sequencing and annotation.</title>
        <authorList>
            <consortium name="The Broad Institute Genomics Platform"/>
            <consortium name="The Broad Institute Genome Sequencing Center for Infectious Disease"/>
            <person name="Wu L."/>
            <person name="Ma J."/>
        </authorList>
    </citation>
    <scope>NUCLEOTIDE SEQUENCE [LARGE SCALE GENOMIC DNA]</scope>
    <source>
        <strain evidence="2">KCTC 12848</strain>
    </source>
</reference>
<comment type="caution">
    <text evidence="1">The sequence shown here is derived from an EMBL/GenBank/DDBJ whole genome shotgun (WGS) entry which is preliminary data.</text>
</comment>
<evidence type="ECO:0000313" key="1">
    <source>
        <dbReference type="EMBL" id="MFD2309109.1"/>
    </source>
</evidence>
<dbReference type="Proteomes" id="UP001597425">
    <property type="component" value="Unassembled WGS sequence"/>
</dbReference>
<evidence type="ECO:0000313" key="2">
    <source>
        <dbReference type="Proteomes" id="UP001597425"/>
    </source>
</evidence>
<keyword evidence="2" id="KW-1185">Reference proteome</keyword>
<proteinExistence type="predicted"/>
<gene>
    <name evidence="1" type="ORF">ACFSKX_01650</name>
</gene>
<protein>
    <recommendedName>
        <fullName evidence="3">Zinc-finger domain-containing protein</fullName>
    </recommendedName>
</protein>
<evidence type="ECO:0008006" key="3">
    <source>
        <dbReference type="Google" id="ProtNLM"/>
    </source>
</evidence>
<sequence length="207" mass="22755">MDCNQARRELELMREQNSADLLAHLRRCADCREGAEDLRIARLLRTMPAPEPAEDFERRALAAAMPQSRERSRVRGWQLATAASLLLAVLMAVPRWQQPAAPAPEAVAALPVSVSLDTPRSLSGATIQVSLPPNLALEGYGDARQLQWQADLSAGANRLTLPVQMRQTGGEAEIVIRIEHEGARREFRVPVQAGSADRSRPQPTTKI</sequence>
<organism evidence="1 2">
    <name type="scientific">Microbulbifer halophilus</name>
    <dbReference type="NCBI Taxonomy" id="453963"/>
    <lineage>
        <taxon>Bacteria</taxon>
        <taxon>Pseudomonadati</taxon>
        <taxon>Pseudomonadota</taxon>
        <taxon>Gammaproteobacteria</taxon>
        <taxon>Cellvibrionales</taxon>
        <taxon>Microbulbiferaceae</taxon>
        <taxon>Microbulbifer</taxon>
    </lineage>
</organism>
<dbReference type="EMBL" id="JBHUJD010000001">
    <property type="protein sequence ID" value="MFD2309109.1"/>
    <property type="molecule type" value="Genomic_DNA"/>
</dbReference>
<name>A0ABW5E7Q2_9GAMM</name>